<keyword evidence="2 6" id="KW-0378">Hydrolase</keyword>
<evidence type="ECO:0000256" key="6">
    <source>
        <dbReference type="PROSITE-ProRule" id="PRU00560"/>
    </source>
</evidence>
<feature type="domain" description="UvrD-like helicase ATP-binding" evidence="7">
    <location>
        <begin position="1"/>
        <end position="264"/>
    </location>
</feature>
<feature type="binding site" evidence="6">
    <location>
        <begin position="21"/>
        <end position="28"/>
    </location>
    <ligand>
        <name>ATP</name>
        <dbReference type="ChEBI" id="CHEBI:30616"/>
    </ligand>
</feature>
<keyword evidence="9" id="KW-1185">Reference proteome</keyword>
<dbReference type="GO" id="GO:0016787">
    <property type="term" value="F:hydrolase activity"/>
    <property type="evidence" value="ECO:0007669"/>
    <property type="project" value="UniProtKB-UniRule"/>
</dbReference>
<evidence type="ECO:0000256" key="1">
    <source>
        <dbReference type="ARBA" id="ARBA00022741"/>
    </source>
</evidence>
<evidence type="ECO:0000256" key="2">
    <source>
        <dbReference type="ARBA" id="ARBA00022801"/>
    </source>
</evidence>
<evidence type="ECO:0000259" key="7">
    <source>
        <dbReference type="PROSITE" id="PS51198"/>
    </source>
</evidence>
<dbReference type="GO" id="GO:0000725">
    <property type="term" value="P:recombinational repair"/>
    <property type="evidence" value="ECO:0007669"/>
    <property type="project" value="TreeGrafter"/>
</dbReference>
<dbReference type="GO" id="GO:0043138">
    <property type="term" value="F:3'-5' DNA helicase activity"/>
    <property type="evidence" value="ECO:0007669"/>
    <property type="project" value="TreeGrafter"/>
</dbReference>
<dbReference type="EMBL" id="WKJK01000001">
    <property type="protein sequence ID" value="MRW88399.1"/>
    <property type="molecule type" value="Genomic_DNA"/>
</dbReference>
<dbReference type="GO" id="GO:0005524">
    <property type="term" value="F:ATP binding"/>
    <property type="evidence" value="ECO:0007669"/>
    <property type="project" value="UniProtKB-UniRule"/>
</dbReference>
<evidence type="ECO:0000256" key="3">
    <source>
        <dbReference type="ARBA" id="ARBA00022806"/>
    </source>
</evidence>
<proteinExistence type="predicted"/>
<reference evidence="8 9" key="1">
    <citation type="submission" date="2019-11" db="EMBL/GenBank/DDBJ databases">
        <title>Novel species isolated from a subtropical stream in China.</title>
        <authorList>
            <person name="Lu H."/>
        </authorList>
    </citation>
    <scope>NUCLEOTIDE SEQUENCE [LARGE SCALE GENOMIC DNA]</scope>
    <source>
        <strain evidence="8 9">FT80W</strain>
    </source>
</reference>
<accession>A0A6I2KWP4</accession>
<gene>
    <name evidence="8" type="ORF">GJ699_00175</name>
</gene>
<dbReference type="RefSeq" id="WP_154371946.1">
    <property type="nucleotide sequence ID" value="NZ_WKJK01000001.1"/>
</dbReference>
<protein>
    <recommendedName>
        <fullName evidence="5">DNA 3'-5' helicase II</fullName>
    </recommendedName>
</protein>
<organism evidence="8 9">
    <name type="scientific">Duganella guangzhouensis</name>
    <dbReference type="NCBI Taxonomy" id="2666084"/>
    <lineage>
        <taxon>Bacteria</taxon>
        <taxon>Pseudomonadati</taxon>
        <taxon>Pseudomonadota</taxon>
        <taxon>Betaproteobacteria</taxon>
        <taxon>Burkholderiales</taxon>
        <taxon>Oxalobacteraceae</taxon>
        <taxon>Telluria group</taxon>
        <taxon>Duganella</taxon>
    </lineage>
</organism>
<keyword evidence="3 6" id="KW-0347">Helicase</keyword>
<comment type="caution">
    <text evidence="8">The sequence shown here is derived from an EMBL/GenBank/DDBJ whole genome shotgun (WGS) entry which is preliminary data.</text>
</comment>
<evidence type="ECO:0000313" key="8">
    <source>
        <dbReference type="EMBL" id="MRW88399.1"/>
    </source>
</evidence>
<evidence type="ECO:0000256" key="4">
    <source>
        <dbReference type="ARBA" id="ARBA00022840"/>
    </source>
</evidence>
<dbReference type="Proteomes" id="UP000433309">
    <property type="component" value="Unassembled WGS sequence"/>
</dbReference>
<sequence>MSLEDQDAVVNAPLVDLSVVAGAGSGKTKTAIARVLAVLERIPVRQKVALLSFSNVAVNTFRRGLVAQNADASRVTVQTFDSFFTHYVIMPYAAHVMRCAVAPFLVLGEEPFLAGFNVFYGERSHPITNLKIRRHGAEFQAFLDNQRVPWAIAQDVIERIGAVGAYTYDIARYWVHRTLIALPFLVPLLVTRYPHVLVDEAQDIGSMDWALIQLLRQSGMRVTLIGDPAQAIFGFNGGEGQYLQEFVQAAEVGHYSLRTNFRSVPQIVACANQLTGRNDVAARGALQTHCGAFLVGYDPALPRAILDRFHGVVNAIGYATDDVAVICRAHSLVAQVRGGTSNRGSGIVKALVKAVDHRLANEYHLAYKECVGVVGAFLDPPFPRFKAFVEEAHTDLGRSVRAKIWMFVCDHDAGLPHSHLNARTQWLPALQQNLRNLLGDLGALGFTFADIGRRVTARDLEDSPLVEPRHGVRVDTVHQVKGESIGAVLYVATEQHARGLIAGTATENGRIGYVALTRARDIFWLAVPLASYERLVPQATAVGLVPMQL</sequence>
<dbReference type="PANTHER" id="PTHR11070:SF2">
    <property type="entry name" value="ATP-DEPENDENT DNA HELICASE SRS2"/>
    <property type="match status" value="1"/>
</dbReference>
<keyword evidence="1 6" id="KW-0547">Nucleotide-binding</keyword>
<dbReference type="InterPro" id="IPR000212">
    <property type="entry name" value="DNA_helicase_UvrD/REP"/>
</dbReference>
<dbReference type="Pfam" id="PF00580">
    <property type="entry name" value="UvrD-helicase"/>
    <property type="match status" value="2"/>
</dbReference>
<name>A0A6I2KWP4_9BURK</name>
<dbReference type="PROSITE" id="PS51198">
    <property type="entry name" value="UVRD_HELICASE_ATP_BIND"/>
    <property type="match status" value="1"/>
</dbReference>
<dbReference type="Gene3D" id="3.40.50.300">
    <property type="entry name" value="P-loop containing nucleotide triphosphate hydrolases"/>
    <property type="match status" value="1"/>
</dbReference>
<dbReference type="InterPro" id="IPR014016">
    <property type="entry name" value="UvrD-like_ATP-bd"/>
</dbReference>
<dbReference type="InterPro" id="IPR027417">
    <property type="entry name" value="P-loop_NTPase"/>
</dbReference>
<dbReference type="SUPFAM" id="SSF52540">
    <property type="entry name" value="P-loop containing nucleoside triphosphate hydrolases"/>
    <property type="match status" value="1"/>
</dbReference>
<dbReference type="GO" id="GO:0003677">
    <property type="term" value="F:DNA binding"/>
    <property type="evidence" value="ECO:0007669"/>
    <property type="project" value="InterPro"/>
</dbReference>
<dbReference type="PANTHER" id="PTHR11070">
    <property type="entry name" value="UVRD / RECB / PCRA DNA HELICASE FAMILY MEMBER"/>
    <property type="match status" value="1"/>
</dbReference>
<keyword evidence="4 6" id="KW-0067">ATP-binding</keyword>
<evidence type="ECO:0000256" key="5">
    <source>
        <dbReference type="ARBA" id="ARBA00034923"/>
    </source>
</evidence>
<dbReference type="AlphaFoldDB" id="A0A6I2KWP4"/>
<evidence type="ECO:0000313" key="9">
    <source>
        <dbReference type="Proteomes" id="UP000433309"/>
    </source>
</evidence>